<evidence type="ECO:0000313" key="3">
    <source>
        <dbReference type="EMBL" id="CAD6270269.1"/>
    </source>
</evidence>
<accession>A0A811RIP8</accession>
<dbReference type="SMART" id="SM00382">
    <property type="entry name" value="AAA"/>
    <property type="match status" value="1"/>
</dbReference>
<dbReference type="Proteomes" id="UP000604825">
    <property type="component" value="Unassembled WGS sequence"/>
</dbReference>
<dbReference type="Pfam" id="PF12776">
    <property type="entry name" value="Myb_DNA-bind_3"/>
    <property type="match status" value="1"/>
</dbReference>
<proteinExistence type="predicted"/>
<dbReference type="InterPro" id="IPR027417">
    <property type="entry name" value="P-loop_NTPase"/>
</dbReference>
<name>A0A811RIP8_9POAL</name>
<evidence type="ECO:0000256" key="1">
    <source>
        <dbReference type="SAM" id="MobiDB-lite"/>
    </source>
</evidence>
<gene>
    <name evidence="3" type="ORF">NCGR_LOCUS53561</name>
</gene>
<sequence length="792" mass="90075">MPEAEWNDERTRLVCELFEEQVRAGNRPNTHLNNIGYRQVAAKFQQRTQLLYTKLQLKNKWDKFKNDYITWKKLLVVGKGLPWDTAKGTFDVADEEWWKKINKELPGARKFRHGGLLHEDKLKVMFDYITSNGVDPSPPAPESPKNGVDHSPPAATGLPSAPDCPLNGAEHSPVTAHGLPSGADSHMNGTDHLPHVQEIPMNGVNLNGSDNSTEDNLDTHQEPVFQYPSNRKKIPIRFSAAKKKKNKSETALLMQAHLYRIAELAQKAQDTFEKFSSQADSAPWPSIQDVMTLVRECGARCGSNEHFIATELFVSREQREMFLTMETAEERFQWLRRKYIVKYLSAILWFLLFLCSNYLSDARRTATHYKGYLFYFVDKDNNQQYPDPKGLLRFSLVDETFGVTPLPPCLYDMVEDEGEEVYLNELGGELCATLFLKCMQQVLIFMTSDALNPDWSCRYGIDLRDRFYPLALLASGRILMRGATTRSIDQRVLIFLLQILPRDLRDNLQNEPRKDQLLEVILDLGRRPEARFLGDSGGQYLRDSEISQKELEDAQKAVGEFGGDNRAGIEGTLHRISAIRSRKGMVVGLTCRVGRAVTGHVDMVRDLLNYKESILFLGRPGVGKTTVMREIGRVLADEFQKRVGRVMIEAVENHMPEVVIVDEIGTEAEAQACRSIAERGVMLIGTAHGERLANIIKNPTLSDLIGGVETVTLGDDEARARRSQKSILERKAPPTFPFLIEMRERHYWVTHRTERSVDMLLHGKKPLVEVRRRDNEFQVVTERWATYDGDGL</sequence>
<dbReference type="PANTHER" id="PTHR20953">
    <property type="entry name" value="KINASE-RELATED"/>
    <property type="match status" value="1"/>
</dbReference>
<dbReference type="OrthoDB" id="683049at2759"/>
<dbReference type="PANTHER" id="PTHR20953:SF13">
    <property type="entry name" value="EXPRESSED PROTEIN"/>
    <property type="match status" value="1"/>
</dbReference>
<feature type="domain" description="AAA+ ATPase" evidence="2">
    <location>
        <begin position="610"/>
        <end position="733"/>
    </location>
</feature>
<organism evidence="3 4">
    <name type="scientific">Miscanthus lutarioriparius</name>
    <dbReference type="NCBI Taxonomy" id="422564"/>
    <lineage>
        <taxon>Eukaryota</taxon>
        <taxon>Viridiplantae</taxon>
        <taxon>Streptophyta</taxon>
        <taxon>Embryophyta</taxon>
        <taxon>Tracheophyta</taxon>
        <taxon>Spermatophyta</taxon>
        <taxon>Magnoliopsida</taxon>
        <taxon>Liliopsida</taxon>
        <taxon>Poales</taxon>
        <taxon>Poaceae</taxon>
        <taxon>PACMAD clade</taxon>
        <taxon>Panicoideae</taxon>
        <taxon>Andropogonodae</taxon>
        <taxon>Andropogoneae</taxon>
        <taxon>Saccharinae</taxon>
        <taxon>Miscanthus</taxon>
    </lineage>
</organism>
<dbReference type="Gene3D" id="3.40.50.300">
    <property type="entry name" value="P-loop containing nucleotide triphosphate hydrolases"/>
    <property type="match status" value="1"/>
</dbReference>
<dbReference type="InterPro" id="IPR024752">
    <property type="entry name" value="Myb/SANT-like_dom"/>
</dbReference>
<evidence type="ECO:0000313" key="4">
    <source>
        <dbReference type="Proteomes" id="UP000604825"/>
    </source>
</evidence>
<dbReference type="CDD" id="cd00009">
    <property type="entry name" value="AAA"/>
    <property type="match status" value="1"/>
</dbReference>
<dbReference type="InterPro" id="IPR003593">
    <property type="entry name" value="AAA+_ATPase"/>
</dbReference>
<reference evidence="3" key="1">
    <citation type="submission" date="2020-10" db="EMBL/GenBank/DDBJ databases">
        <authorList>
            <person name="Han B."/>
            <person name="Lu T."/>
            <person name="Zhao Q."/>
            <person name="Huang X."/>
            <person name="Zhao Y."/>
        </authorList>
    </citation>
    <scope>NUCLEOTIDE SEQUENCE</scope>
</reference>
<protein>
    <recommendedName>
        <fullName evidence="2">AAA+ ATPase domain-containing protein</fullName>
    </recommendedName>
</protein>
<dbReference type="EMBL" id="CAJGYO010000015">
    <property type="protein sequence ID" value="CAD6270269.1"/>
    <property type="molecule type" value="Genomic_DNA"/>
</dbReference>
<dbReference type="SUPFAM" id="SSF52540">
    <property type="entry name" value="P-loop containing nucleoside triphosphate hydrolases"/>
    <property type="match status" value="1"/>
</dbReference>
<comment type="caution">
    <text evidence="3">The sequence shown here is derived from an EMBL/GenBank/DDBJ whole genome shotgun (WGS) entry which is preliminary data.</text>
</comment>
<keyword evidence="4" id="KW-1185">Reference proteome</keyword>
<dbReference type="AlphaFoldDB" id="A0A811RIP8"/>
<feature type="region of interest" description="Disordered" evidence="1">
    <location>
        <begin position="133"/>
        <end position="217"/>
    </location>
</feature>
<evidence type="ECO:0000259" key="2">
    <source>
        <dbReference type="SMART" id="SM00382"/>
    </source>
</evidence>